<dbReference type="SUPFAM" id="SSF50978">
    <property type="entry name" value="WD40 repeat-like"/>
    <property type="match status" value="3"/>
</dbReference>
<dbReference type="Gene3D" id="2.130.10.10">
    <property type="entry name" value="YVTN repeat-like/Quinoprotein amine dehydrogenase"/>
    <property type="match status" value="6"/>
</dbReference>
<dbReference type="CDD" id="cd00200">
    <property type="entry name" value="WD40"/>
    <property type="match status" value="2"/>
</dbReference>
<evidence type="ECO:0000256" key="2">
    <source>
        <dbReference type="ARBA" id="ARBA00022737"/>
    </source>
</evidence>
<feature type="repeat" description="WD" evidence="3">
    <location>
        <begin position="803"/>
        <end position="835"/>
    </location>
</feature>
<feature type="compositionally biased region" description="Low complexity" evidence="4">
    <location>
        <begin position="27"/>
        <end position="50"/>
    </location>
</feature>
<accession>A0AAD3DLV4</accession>
<feature type="repeat" description="WD" evidence="3">
    <location>
        <begin position="1074"/>
        <end position="1115"/>
    </location>
</feature>
<dbReference type="InterPro" id="IPR015943">
    <property type="entry name" value="WD40/YVTN_repeat-like_dom_sf"/>
</dbReference>
<keyword evidence="7" id="KW-1185">Reference proteome</keyword>
<dbReference type="PROSITE" id="PS50082">
    <property type="entry name" value="WD_REPEATS_2"/>
    <property type="match status" value="12"/>
</dbReference>
<sequence length="1281" mass="130821">MYGSRTASCEDSRSAYGSALYGTLDRTGSTATTTTTPTAASEAHAGQQQQGAGGGGRNTSQDARHSNRSSFAAEGLSPGAIRAAYATNGSSAAGRGGGGRSEEVADEEVVPPLPPAVEAARCSRQARLSSIQAADVMGVGGDKAGQAGRALPAAYDPLPGFQPPAPLAAVYPLLGALPPDTPVPLEVLARLWRAGGEEEAAELARCFAACGILRLASLEDGSCWALPAPAHVAHAAAVWPGAVAAVHGQLLEAYCGGRGGGGGALEGLRDDGYIIQALSHHLVGAGRLDSLRQLLMNPGWLEAKLHAYGVGAVVRDFRRYLQEAANDSEAADVKLLLQAFQLSLGAAMAHPAARMMREQMLARLMAVAERGRLKDWFEEQTAKCAAEGMLAVNCRLLHLMPRSPSLAQAGGVQRMTLRGHSGPIRRVALAPNCCELVTISDDGSAQVWDMNIGDCVMQLARDAPLTAVGVTPDSGAAVVAAADGTAAVWSLAAGQVTHTLAGHSARITCLAIDKQGIRVVTGSDDRTARVWNLSDGSCEAVLAGHGGAAGLVGAVLDVCVCADGTLAVSTSDDWSARVWDLDEDGELLHVLEGHGGWVTSAAFVGSSHRVVTASHDSTARLWDALKGRCLAVLAGHSGRLNRVSCDPGGSWAVTASDDFTARVWDCESGECKLVLEGHGGHVTDAAITRDGHKVVTAAGDGTCAVWDMATGRREALLEGHTGEISAVVLTQRGRFAVTAGEDCTARVWDLAAVAEAAPPPPTHGGGRVAALSALPDGQLVVSAGDDGRVYLWDPVEGTCLKRMEGHRAGVRFMRVSADGAHVVTGSGDRQICRWNWSAYSAAAAAASQRRSLERRDFMLHTLLTSGGGHTCASSSVGGHSGNTTGTGAVGGGGGGAGGGAGAAGGVNGGVSNRTSEEDDPMTALAALKPPGAGAAGAPAAGPAAAAPTVPAAAAAAQTPLSALPTRLFSPPTGAGGAGGAASPFSATAAGGGGGPSCGITGSSRSLADVVSGLHADPLRASMPAQQGSRVKHMAFDASCRTAAVLLYDSTVSIWDVESGRCTAQLIRRGERDATRTHSGGVNAVYLTRDASTAVTISKDCTARVWDVPTATTRYVVSGHTDGLVAADISGDEALLATAAYDKTVRVTRLAVGTAVAVLDHPQPPTSVSFSPDSRRMAVGLEDYTVVVWDLVGRSCLPSLDAHKAPLAVLTWSPDSRFLLTAAQDCTLRLWRAADGHQQAFFMGDAALTAACFAGHPFSDIVVAGDAAGAVHFLDFAEELQG</sequence>
<dbReference type="InterPro" id="IPR001680">
    <property type="entry name" value="WD40_rpt"/>
</dbReference>
<dbReference type="PROSITE" id="PS50294">
    <property type="entry name" value="WD_REPEATS_REGION"/>
    <property type="match status" value="10"/>
</dbReference>
<evidence type="ECO:0000256" key="3">
    <source>
        <dbReference type="PROSITE-ProRule" id="PRU00221"/>
    </source>
</evidence>
<dbReference type="InterPro" id="IPR041452">
    <property type="entry name" value="APAF1_C"/>
</dbReference>
<dbReference type="InterPro" id="IPR019775">
    <property type="entry name" value="WD40_repeat_CS"/>
</dbReference>
<reference evidence="6 7" key="1">
    <citation type="journal article" date="2021" name="Sci. Rep.">
        <title>Genome sequencing of the multicellular alga Astrephomene provides insights into convergent evolution of germ-soma differentiation.</title>
        <authorList>
            <person name="Yamashita S."/>
            <person name="Yamamoto K."/>
            <person name="Matsuzaki R."/>
            <person name="Suzuki S."/>
            <person name="Yamaguchi H."/>
            <person name="Hirooka S."/>
            <person name="Minakuchi Y."/>
            <person name="Miyagishima S."/>
            <person name="Kawachi M."/>
            <person name="Toyoda A."/>
            <person name="Nozaki H."/>
        </authorList>
    </citation>
    <scope>NUCLEOTIDE SEQUENCE [LARGE SCALE GENOMIC DNA]</scope>
    <source>
        <strain evidence="6 7">NIES-4017</strain>
    </source>
</reference>
<keyword evidence="2" id="KW-0677">Repeat</keyword>
<evidence type="ECO:0000259" key="5">
    <source>
        <dbReference type="Pfam" id="PF17908"/>
    </source>
</evidence>
<feature type="repeat" description="WD" evidence="3">
    <location>
        <begin position="1157"/>
        <end position="1190"/>
    </location>
</feature>
<feature type="repeat" description="WD" evidence="3">
    <location>
        <begin position="633"/>
        <end position="674"/>
    </location>
</feature>
<protein>
    <recommendedName>
        <fullName evidence="5">APAF-1 helical domain-containing protein</fullName>
    </recommendedName>
</protein>
<evidence type="ECO:0000313" key="7">
    <source>
        <dbReference type="Proteomes" id="UP001054857"/>
    </source>
</evidence>
<organism evidence="6 7">
    <name type="scientific">Astrephomene gubernaculifera</name>
    <dbReference type="NCBI Taxonomy" id="47775"/>
    <lineage>
        <taxon>Eukaryota</taxon>
        <taxon>Viridiplantae</taxon>
        <taxon>Chlorophyta</taxon>
        <taxon>core chlorophytes</taxon>
        <taxon>Chlorophyceae</taxon>
        <taxon>CS clade</taxon>
        <taxon>Chlamydomonadales</taxon>
        <taxon>Astrephomenaceae</taxon>
        <taxon>Astrephomene</taxon>
    </lineage>
</organism>
<dbReference type="PROSITE" id="PS00678">
    <property type="entry name" value="WD_REPEATS_1"/>
    <property type="match status" value="7"/>
</dbReference>
<feature type="region of interest" description="Disordered" evidence="4">
    <location>
        <begin position="22"/>
        <end position="75"/>
    </location>
</feature>
<feature type="repeat" description="WD" evidence="3">
    <location>
        <begin position="417"/>
        <end position="458"/>
    </location>
</feature>
<evidence type="ECO:0000313" key="6">
    <source>
        <dbReference type="EMBL" id="GFR44231.1"/>
    </source>
</evidence>
<keyword evidence="1 3" id="KW-0853">WD repeat</keyword>
<comment type="caution">
    <text evidence="6">The sequence shown here is derived from an EMBL/GenBank/DDBJ whole genome shotgun (WGS) entry which is preliminary data.</text>
</comment>
<feature type="repeat" description="WD" evidence="3">
    <location>
        <begin position="458"/>
        <end position="499"/>
    </location>
</feature>
<dbReference type="SMART" id="SM00320">
    <property type="entry name" value="WD40"/>
    <property type="match status" value="15"/>
</dbReference>
<dbReference type="PANTHER" id="PTHR19879">
    <property type="entry name" value="TRANSCRIPTION INITIATION FACTOR TFIID"/>
    <property type="match status" value="1"/>
</dbReference>
<evidence type="ECO:0000256" key="1">
    <source>
        <dbReference type="ARBA" id="ARBA00022574"/>
    </source>
</evidence>
<dbReference type="PRINTS" id="PR00320">
    <property type="entry name" value="GPROTEINBRPT"/>
</dbReference>
<feature type="repeat" description="WD" evidence="3">
    <location>
        <begin position="768"/>
        <end position="802"/>
    </location>
</feature>
<dbReference type="Pfam" id="PF00400">
    <property type="entry name" value="WD40"/>
    <property type="match status" value="13"/>
</dbReference>
<dbReference type="PANTHER" id="PTHR19879:SF1">
    <property type="entry name" value="CANNONBALL-RELATED"/>
    <property type="match status" value="1"/>
</dbReference>
<feature type="repeat" description="WD" evidence="3">
    <location>
        <begin position="591"/>
        <end position="632"/>
    </location>
</feature>
<dbReference type="Proteomes" id="UP001054857">
    <property type="component" value="Unassembled WGS sequence"/>
</dbReference>
<dbReference type="GO" id="GO:0006367">
    <property type="term" value="P:transcription initiation at RNA polymerase II promoter"/>
    <property type="evidence" value="ECO:0007669"/>
    <property type="project" value="TreeGrafter"/>
</dbReference>
<dbReference type="GO" id="GO:0016251">
    <property type="term" value="F:RNA polymerase II general transcription initiation factor activity"/>
    <property type="evidence" value="ECO:0007669"/>
    <property type="project" value="TreeGrafter"/>
</dbReference>
<dbReference type="EMBL" id="BMAR01000007">
    <property type="protein sequence ID" value="GFR44231.1"/>
    <property type="molecule type" value="Genomic_DNA"/>
</dbReference>
<dbReference type="InterPro" id="IPR036322">
    <property type="entry name" value="WD40_repeat_dom_sf"/>
</dbReference>
<dbReference type="GO" id="GO:0005669">
    <property type="term" value="C:transcription factor TFIID complex"/>
    <property type="evidence" value="ECO:0007669"/>
    <property type="project" value="TreeGrafter"/>
</dbReference>
<dbReference type="Pfam" id="PF17908">
    <property type="entry name" value="APAF1_C"/>
    <property type="match status" value="1"/>
</dbReference>
<gene>
    <name evidence="6" type="ORF">Agub_g5422</name>
</gene>
<feature type="repeat" description="WD" evidence="3">
    <location>
        <begin position="717"/>
        <end position="750"/>
    </location>
</feature>
<feature type="repeat" description="WD" evidence="3">
    <location>
        <begin position="500"/>
        <end position="541"/>
    </location>
</feature>
<name>A0AAD3DLV4_9CHLO</name>
<evidence type="ECO:0000256" key="4">
    <source>
        <dbReference type="SAM" id="MobiDB-lite"/>
    </source>
</evidence>
<feature type="repeat" description="WD" evidence="3">
    <location>
        <begin position="675"/>
        <end position="716"/>
    </location>
</feature>
<feature type="region of interest" description="Disordered" evidence="4">
    <location>
        <begin position="90"/>
        <end position="112"/>
    </location>
</feature>
<feature type="domain" description="APAF-1 helical" evidence="5">
    <location>
        <begin position="266"/>
        <end position="338"/>
    </location>
</feature>
<dbReference type="InterPro" id="IPR020472">
    <property type="entry name" value="WD40_PAC1"/>
</dbReference>
<feature type="repeat" description="WD" evidence="3">
    <location>
        <begin position="1199"/>
        <end position="1230"/>
    </location>
</feature>
<proteinExistence type="predicted"/>
<dbReference type="Gene3D" id="1.25.40.370">
    <property type="match status" value="1"/>
</dbReference>